<dbReference type="EC" id="1.1.1.271" evidence="3 9"/>
<dbReference type="CDD" id="cd05239">
    <property type="entry name" value="GDP_FS_SDR_e"/>
    <property type="match status" value="1"/>
</dbReference>
<keyword evidence="12" id="KW-1185">Reference proteome</keyword>
<feature type="binding site" evidence="9">
    <location>
        <position position="180"/>
    </location>
    <ligand>
        <name>NADP(+)</name>
        <dbReference type="ChEBI" id="CHEBI:58349"/>
    </ligand>
</feature>
<evidence type="ECO:0000256" key="7">
    <source>
        <dbReference type="ARBA" id="ARBA00023268"/>
    </source>
</evidence>
<comment type="similarity">
    <text evidence="2 9">Belongs to the NAD(P)-dependent epimerase/dehydratase family. Fucose synthase subfamily.</text>
</comment>
<dbReference type="FunFam" id="3.40.50.720:FF:000101">
    <property type="entry name" value="GDP-L-fucose synthase"/>
    <property type="match status" value="1"/>
</dbReference>
<dbReference type="OrthoDB" id="9811425at2"/>
<dbReference type="InterPro" id="IPR001509">
    <property type="entry name" value="Epimerase_deHydtase"/>
</dbReference>
<feature type="binding site" evidence="9">
    <location>
        <position position="203"/>
    </location>
    <ligand>
        <name>substrate</name>
    </ligand>
</feature>
<dbReference type="GO" id="GO:0050577">
    <property type="term" value="F:GDP-L-fucose synthase activity"/>
    <property type="evidence" value="ECO:0007669"/>
    <property type="project" value="UniProtKB-UniRule"/>
</dbReference>
<evidence type="ECO:0000256" key="1">
    <source>
        <dbReference type="ARBA" id="ARBA00004883"/>
    </source>
</evidence>
<evidence type="ECO:0000256" key="2">
    <source>
        <dbReference type="ARBA" id="ARBA00005959"/>
    </source>
</evidence>
<keyword evidence="4 9" id="KW-0521">NADP</keyword>
<feature type="binding site" evidence="9">
    <location>
        <position position="210"/>
    </location>
    <ligand>
        <name>substrate</name>
    </ligand>
</feature>
<accession>A0A9X0L423</accession>
<evidence type="ECO:0000256" key="8">
    <source>
        <dbReference type="ARBA" id="ARBA00051935"/>
    </source>
</evidence>
<organism evidence="11 12">
    <name type="scientific">Solirubrum puertoriconensis</name>
    <dbReference type="NCBI Taxonomy" id="1751427"/>
    <lineage>
        <taxon>Bacteria</taxon>
        <taxon>Pseudomonadati</taxon>
        <taxon>Bacteroidota</taxon>
        <taxon>Cytophagia</taxon>
        <taxon>Cytophagales</taxon>
    </lineage>
</organism>
<evidence type="ECO:0000256" key="9">
    <source>
        <dbReference type="HAMAP-Rule" id="MF_00956"/>
    </source>
</evidence>
<evidence type="ECO:0000256" key="5">
    <source>
        <dbReference type="ARBA" id="ARBA00023002"/>
    </source>
</evidence>
<feature type="binding site" evidence="9">
    <location>
        <begin position="164"/>
        <end position="167"/>
    </location>
    <ligand>
        <name>NADP(+)</name>
        <dbReference type="ChEBI" id="CHEBI:58349"/>
    </ligand>
</feature>
<dbReference type="GO" id="GO:0042351">
    <property type="term" value="P:'de novo' GDP-L-fucose biosynthetic process"/>
    <property type="evidence" value="ECO:0007669"/>
    <property type="project" value="UniProtKB-UniRule"/>
</dbReference>
<dbReference type="PANTHER" id="PTHR43238:SF1">
    <property type="entry name" value="GDP-L-FUCOSE SYNTHASE"/>
    <property type="match status" value="1"/>
</dbReference>
<dbReference type="AlphaFoldDB" id="A0A9X0L423"/>
<dbReference type="Gene3D" id="3.90.25.10">
    <property type="entry name" value="UDP-galactose 4-epimerase, domain 1"/>
    <property type="match status" value="1"/>
</dbReference>
<dbReference type="Gene3D" id="3.40.50.720">
    <property type="entry name" value="NAD(P)-binding Rossmann-like Domain"/>
    <property type="match status" value="1"/>
</dbReference>
<evidence type="ECO:0000313" key="11">
    <source>
        <dbReference type="EMBL" id="KUG07181.1"/>
    </source>
</evidence>
<comment type="caution">
    <text evidence="11">The sequence shown here is derived from an EMBL/GenBank/DDBJ whole genome shotgun (WGS) entry which is preliminary data.</text>
</comment>
<name>A0A9X0L423_SOLP1</name>
<dbReference type="InterPro" id="IPR036291">
    <property type="entry name" value="NAD(P)-bd_dom_sf"/>
</dbReference>
<dbReference type="RefSeq" id="WP_059070808.1">
    <property type="nucleotide sequence ID" value="NZ_LNAL01000007.1"/>
</dbReference>
<sequence length="323" mass="35844">MDQNAKIYVAGHRGMAGSALVRRLQRAGYNNLVLRTSKELDLRNQAAVAAFFAEEKPEYVLLAAAKVGGIVANNTYRADFLYDNLMIEANVLEQARVHGVKKLLYLGSSCIYPKMAPQPIKEEYLLTGPLEQTNEPYAIAKIAGLKLCEAYRDQHGCQFITVMPTNLYGTGDNYHPENSHVMAALLRKISEAAALGLPQVEVWGTGKPYREFLHVDDLADACLHLLLHYDGREPINVGTGEDLTIRELAETIAELTGFRGELVFNTSRPDGTPRKLLDVSRLHGLGWRHQIELREGIRRVLEAAEWQSDAGEVAKHALQALAT</sequence>
<dbReference type="GO" id="GO:0070401">
    <property type="term" value="F:NADP+ binding"/>
    <property type="evidence" value="ECO:0007669"/>
    <property type="project" value="UniProtKB-UniRule"/>
</dbReference>
<evidence type="ECO:0000256" key="3">
    <source>
        <dbReference type="ARBA" id="ARBA00012371"/>
    </source>
</evidence>
<dbReference type="InterPro" id="IPR028614">
    <property type="entry name" value="GDP_fucose/colitose_synth"/>
</dbReference>
<evidence type="ECO:0000256" key="6">
    <source>
        <dbReference type="ARBA" id="ARBA00023235"/>
    </source>
</evidence>
<feature type="binding site" evidence="9">
    <location>
        <begin position="11"/>
        <end position="17"/>
    </location>
    <ligand>
        <name>NADP(+)</name>
        <dbReference type="ChEBI" id="CHEBI:58349"/>
    </ligand>
</feature>
<keyword evidence="5 9" id="KW-0560">Oxidoreductase</keyword>
<dbReference type="EMBL" id="LNAL01000007">
    <property type="protein sequence ID" value="KUG07181.1"/>
    <property type="molecule type" value="Genomic_DNA"/>
</dbReference>
<keyword evidence="6 9" id="KW-0413">Isomerase</keyword>
<evidence type="ECO:0000259" key="10">
    <source>
        <dbReference type="Pfam" id="PF01370"/>
    </source>
</evidence>
<feature type="binding site" evidence="9">
    <location>
        <begin position="106"/>
        <end position="109"/>
    </location>
    <ligand>
        <name>NADP(+)</name>
        <dbReference type="ChEBI" id="CHEBI:58349"/>
    </ligand>
</feature>
<dbReference type="HAMAP" id="MF_00956">
    <property type="entry name" value="GDP_fucose_synth"/>
    <property type="match status" value="1"/>
</dbReference>
<feature type="site" description="Important for catalytic activity" evidence="9">
    <location>
        <position position="108"/>
    </location>
</feature>
<proteinExistence type="inferred from homology"/>
<feature type="site" description="Important for catalytic activity" evidence="9">
    <location>
        <position position="110"/>
    </location>
</feature>
<keyword evidence="7 9" id="KW-0511">Multifunctional enzyme</keyword>
<comment type="catalytic activity">
    <reaction evidence="8 9">
        <text>GDP-beta-L-fucose + NADP(+) = GDP-4-dehydro-alpha-D-rhamnose + NADPH + H(+)</text>
        <dbReference type="Rhea" id="RHEA:18885"/>
        <dbReference type="ChEBI" id="CHEBI:15378"/>
        <dbReference type="ChEBI" id="CHEBI:57273"/>
        <dbReference type="ChEBI" id="CHEBI:57783"/>
        <dbReference type="ChEBI" id="CHEBI:57964"/>
        <dbReference type="ChEBI" id="CHEBI:58349"/>
        <dbReference type="EC" id="1.1.1.271"/>
    </reaction>
</comment>
<protein>
    <recommendedName>
        <fullName evidence="3 9">GDP-L-fucose synthase</fullName>
        <ecNumber evidence="3 9">1.1.1.271</ecNumber>
    </recommendedName>
    <alternativeName>
        <fullName evidence="9">GDP-4-keto-6-deoxy-D-mannose-3,5-epimerase-4-reductase</fullName>
    </alternativeName>
</protein>
<evidence type="ECO:0000313" key="12">
    <source>
        <dbReference type="Proteomes" id="UP000054223"/>
    </source>
</evidence>
<dbReference type="SUPFAM" id="SSF51735">
    <property type="entry name" value="NAD(P)-binding Rossmann-fold domains"/>
    <property type="match status" value="1"/>
</dbReference>
<feature type="domain" description="NAD-dependent epimerase/dehydratase" evidence="10">
    <location>
        <begin position="7"/>
        <end position="238"/>
    </location>
</feature>
<feature type="active site" description="Proton donor/acceptor" evidence="9">
    <location>
        <position position="137"/>
    </location>
</feature>
<gene>
    <name evidence="9" type="primary">fcl</name>
    <name evidence="11" type="ORF">ASU33_12455</name>
</gene>
<evidence type="ECO:0000256" key="4">
    <source>
        <dbReference type="ARBA" id="ARBA00022857"/>
    </source>
</evidence>
<feature type="binding site" evidence="9">
    <location>
        <position position="141"/>
    </location>
    <ligand>
        <name>NADP(+)</name>
        <dbReference type="ChEBI" id="CHEBI:58349"/>
    </ligand>
</feature>
<reference evidence="11 12" key="1">
    <citation type="submission" date="2015-11" db="EMBL/GenBank/DDBJ databases">
        <title>Solirubrum puertoriconensis gen. nov. an environmental bacteria isolated in Puerto Rico.</title>
        <authorList>
            <person name="Cuebas-Irizarry M.F."/>
            <person name="Montalvo-Rodriguez R."/>
        </authorList>
    </citation>
    <scope>NUCLEOTIDE SEQUENCE [LARGE SCALE GENOMIC DNA]</scope>
    <source>
        <strain evidence="11 12">MC1A</strain>
    </source>
</reference>
<feature type="binding site" evidence="9">
    <location>
        <position position="188"/>
    </location>
    <ligand>
        <name>substrate</name>
    </ligand>
</feature>
<comment type="function">
    <text evidence="9">Catalyzes the two-step NADP-dependent conversion of GDP-4-dehydro-6-deoxy-D-mannose to GDP-fucose, involving an epimerase and a reductase reaction.</text>
</comment>
<dbReference type="Pfam" id="PF01370">
    <property type="entry name" value="Epimerase"/>
    <property type="match status" value="1"/>
</dbReference>
<dbReference type="GO" id="GO:0016853">
    <property type="term" value="F:isomerase activity"/>
    <property type="evidence" value="ECO:0007669"/>
    <property type="project" value="UniProtKB-KW"/>
</dbReference>
<comment type="pathway">
    <text evidence="1 9">Nucleotide-sugar biosynthesis; GDP-L-fucose biosynthesis via de novo pathway; GDP-L-fucose from GDP-alpha-D-mannose: step 2/2.</text>
</comment>
<dbReference type="Proteomes" id="UP000054223">
    <property type="component" value="Unassembled WGS sequence"/>
</dbReference>
<feature type="binding site" evidence="9">
    <location>
        <position position="270"/>
    </location>
    <ligand>
        <name>substrate</name>
    </ligand>
</feature>
<dbReference type="PANTHER" id="PTHR43238">
    <property type="entry name" value="GDP-L-FUCOSE SYNTHASE"/>
    <property type="match status" value="1"/>
</dbReference>